<dbReference type="Proteomes" id="UP000678276">
    <property type="component" value="Unassembled WGS sequence"/>
</dbReference>
<keyword evidence="2" id="KW-1185">Reference proteome</keyword>
<organism evidence="1 2">
    <name type="scientific">Jiella mangrovi</name>
    <dbReference type="NCBI Taxonomy" id="2821407"/>
    <lineage>
        <taxon>Bacteria</taxon>
        <taxon>Pseudomonadati</taxon>
        <taxon>Pseudomonadota</taxon>
        <taxon>Alphaproteobacteria</taxon>
        <taxon>Hyphomicrobiales</taxon>
        <taxon>Aurantimonadaceae</taxon>
        <taxon>Jiella</taxon>
    </lineage>
</organism>
<dbReference type="EMBL" id="JAGJCF010000025">
    <property type="protein sequence ID" value="MBP0618107.1"/>
    <property type="molecule type" value="Genomic_DNA"/>
</dbReference>
<proteinExistence type="predicted"/>
<dbReference type="RefSeq" id="WP_209597526.1">
    <property type="nucleotide sequence ID" value="NZ_JAGJCF010000025.1"/>
</dbReference>
<protein>
    <submittedName>
        <fullName evidence="1">Uncharacterized protein</fullName>
    </submittedName>
</protein>
<comment type="caution">
    <text evidence="1">The sequence shown here is derived from an EMBL/GenBank/DDBJ whole genome shotgun (WGS) entry which is preliminary data.</text>
</comment>
<gene>
    <name evidence="1" type="ORF">J6595_21215</name>
</gene>
<accession>A0ABS4BMY8</accession>
<sequence length="233" mass="25449">MKLQFRCLPGWKGKIPEPKAAAGSLPQWLKTMPRSAVSELIGAEVRTVKQCPPFVDAMGAGILFPLIADLHVKDGLFEWDSGLPAHPVARLTRSPVGVHLPEQLSGFPGADPDRFAVKFTNPWAFDMVAGWSMLFSHPHNLLDLPFRTLTGLVDDFPAGFIHFPALWTDPDFEGVVPAGTPVAQAVFVRREPVSVSCREMDEAELAASLALQDALDADPGVYRKRFRAKAAPD</sequence>
<name>A0ABS4BMY8_9HYPH</name>
<reference evidence="1 2" key="1">
    <citation type="submission" date="2021-04" db="EMBL/GenBank/DDBJ databases">
        <title>Whole genome sequence of Jiella sp. KSK16Y-1.</title>
        <authorList>
            <person name="Tuo L."/>
        </authorList>
    </citation>
    <scope>NUCLEOTIDE SEQUENCE [LARGE SCALE GENOMIC DNA]</scope>
    <source>
        <strain evidence="1 2">KSK16Y-1</strain>
    </source>
</reference>
<evidence type="ECO:0000313" key="2">
    <source>
        <dbReference type="Proteomes" id="UP000678276"/>
    </source>
</evidence>
<evidence type="ECO:0000313" key="1">
    <source>
        <dbReference type="EMBL" id="MBP0618107.1"/>
    </source>
</evidence>